<comment type="caution">
    <text evidence="2">The sequence shown here is derived from an EMBL/GenBank/DDBJ whole genome shotgun (WGS) entry which is preliminary data.</text>
</comment>
<dbReference type="EMBL" id="AMGM01000046">
    <property type="protein sequence ID" value="EKB48644.1"/>
    <property type="molecule type" value="Genomic_DNA"/>
</dbReference>
<dbReference type="InterPro" id="IPR001387">
    <property type="entry name" value="Cro/C1-type_HTH"/>
</dbReference>
<feature type="domain" description="HTH cro/C1-type" evidence="1">
    <location>
        <begin position="82"/>
        <end position="127"/>
    </location>
</feature>
<accession>K1LWU1</accession>
<evidence type="ECO:0000313" key="2">
    <source>
        <dbReference type="EMBL" id="EKB48644.1"/>
    </source>
</evidence>
<dbReference type="Proteomes" id="UP000004478">
    <property type="component" value="Unassembled WGS sequence"/>
</dbReference>
<organism evidence="2 3">
    <name type="scientific">Cecembia lonarensis (strain CCUG 58316 / KCTC 22772 / LW9)</name>
    <dbReference type="NCBI Taxonomy" id="1225176"/>
    <lineage>
        <taxon>Bacteria</taxon>
        <taxon>Pseudomonadati</taxon>
        <taxon>Bacteroidota</taxon>
        <taxon>Cytophagia</taxon>
        <taxon>Cytophagales</taxon>
        <taxon>Cyclobacteriaceae</taxon>
        <taxon>Cecembia</taxon>
    </lineage>
</organism>
<gene>
    <name evidence="2" type="ORF">B879_02735</name>
</gene>
<keyword evidence="3" id="KW-1185">Reference proteome</keyword>
<proteinExistence type="predicted"/>
<evidence type="ECO:0000259" key="1">
    <source>
        <dbReference type="PROSITE" id="PS50943"/>
    </source>
</evidence>
<dbReference type="PROSITE" id="PS50943">
    <property type="entry name" value="HTH_CROC1"/>
    <property type="match status" value="1"/>
</dbReference>
<reference evidence="2 3" key="1">
    <citation type="journal article" date="2012" name="J. Bacteriol.">
        <title>Draft Genome Sequence of Cecembia lonarensis Strain LW9T, Isolated from Lonar Lake, a Haloalkaline Lake in India.</title>
        <authorList>
            <person name="Shivaji S."/>
            <person name="Ara S."/>
            <person name="Singh A."/>
            <person name="Pinnaka A.K."/>
        </authorList>
    </citation>
    <scope>NUCLEOTIDE SEQUENCE [LARGE SCALE GENOMIC DNA]</scope>
    <source>
        <strain evidence="2 3">LW9</strain>
    </source>
</reference>
<protein>
    <recommendedName>
        <fullName evidence="1">HTH cro/C1-type domain-containing protein</fullName>
    </recommendedName>
</protein>
<dbReference type="AlphaFoldDB" id="K1LWU1"/>
<sequence>MAQIVNMKTVKINLTIEKGEDHKFWGSLTYNENLITDYADSISELEDKIKVLLKDFEGLEPEEVEFVRHYDVYALFRRYDYLKISSVAKYAGMNAALLRQYASGVKNPSIEQAKKIEQTLHKLAVELGEASVV</sequence>
<name>K1LWU1_CECL9</name>
<evidence type="ECO:0000313" key="3">
    <source>
        <dbReference type="Proteomes" id="UP000004478"/>
    </source>
</evidence>